<keyword evidence="3" id="KW-1185">Reference proteome</keyword>
<reference evidence="3" key="1">
    <citation type="submission" date="2015-08" db="EMBL/GenBank/DDBJ databases">
        <authorList>
            <person name="Varghese N."/>
        </authorList>
    </citation>
    <scope>NUCLEOTIDE SEQUENCE [LARGE SCALE GENOMIC DNA]</scope>
    <source>
        <strain evidence="3">JCM 18476</strain>
    </source>
</reference>
<evidence type="ECO:0000256" key="1">
    <source>
        <dbReference type="SAM" id="Phobius"/>
    </source>
</evidence>
<keyword evidence="1" id="KW-1133">Transmembrane helix</keyword>
<name>A0A0K6ITH9_9GAMM</name>
<protein>
    <submittedName>
        <fullName evidence="2">Uncharacterized membrane protein</fullName>
    </submittedName>
</protein>
<proteinExistence type="predicted"/>
<organism evidence="2 3">
    <name type="scientific">Marinomonas fungiae</name>
    <dbReference type="NCBI Taxonomy" id="1137284"/>
    <lineage>
        <taxon>Bacteria</taxon>
        <taxon>Pseudomonadati</taxon>
        <taxon>Pseudomonadota</taxon>
        <taxon>Gammaproteobacteria</taxon>
        <taxon>Oceanospirillales</taxon>
        <taxon>Oceanospirillaceae</taxon>
        <taxon>Marinomonas</taxon>
    </lineage>
</organism>
<keyword evidence="1" id="KW-0472">Membrane</keyword>
<accession>A0A0K6ITH9</accession>
<dbReference type="Proteomes" id="UP000182769">
    <property type="component" value="Unassembled WGS sequence"/>
</dbReference>
<feature type="transmembrane region" description="Helical" evidence="1">
    <location>
        <begin position="21"/>
        <end position="43"/>
    </location>
</feature>
<sequence>MLNNVFKNNRLRKAYDTIHTSFWFVPCVIILIILSLCAALVWLDSTTELEKVTWLDFLYHSDGAITRSLLTTIAGSLMTVVSITFSITMVALTNASSQFGHRLLRSFMNDQNTQIVLGTFTAIFLYCLVLVRVTYNFEQGNHLPGLAIGGAMLLTLLSIFLLIYFIHHVAINLQADTVIEKIYCQLQLNIEHIFSEQIDNESVKGCKELVLASLKSRFGLIKSRHSGYVQAINYSHLVELIATQNQCMELLIRPGDFVTRNMVVIKCSGDLSNESQQQLLSCIILGSKRTPIQDPEFAIMQLVEIALRALSPSINDSFSAIACVDKLSSTLSNLTRQTFPKGIACHTDREVRLVFKVASFKDLANTAYDQIRQNARCNLAVQLRLLEGLTRIAEQASTQEHWKLISNQKEMLESDLQKQELTGNDKAVTGQHLNDLNSLIFAAKVHD</sequence>
<keyword evidence="1" id="KW-0812">Transmembrane</keyword>
<dbReference type="RefSeq" id="WP_055464577.1">
    <property type="nucleotide sequence ID" value="NZ_CYHG01000018.1"/>
</dbReference>
<dbReference type="AlphaFoldDB" id="A0A0K6ITH9"/>
<dbReference type="Pfam" id="PF10011">
    <property type="entry name" value="DUF2254"/>
    <property type="match status" value="1"/>
</dbReference>
<dbReference type="STRING" id="1137284.GCA_001418205_03570"/>
<feature type="transmembrane region" description="Helical" evidence="1">
    <location>
        <begin position="147"/>
        <end position="166"/>
    </location>
</feature>
<feature type="transmembrane region" description="Helical" evidence="1">
    <location>
        <begin position="115"/>
        <end position="135"/>
    </location>
</feature>
<feature type="transmembrane region" description="Helical" evidence="1">
    <location>
        <begin position="69"/>
        <end position="94"/>
    </location>
</feature>
<dbReference type="InterPro" id="IPR018723">
    <property type="entry name" value="DUF2254_membrane"/>
</dbReference>
<gene>
    <name evidence="2" type="ORF">Ga0061065_1182</name>
</gene>
<evidence type="ECO:0000313" key="3">
    <source>
        <dbReference type="Proteomes" id="UP000182769"/>
    </source>
</evidence>
<evidence type="ECO:0000313" key="2">
    <source>
        <dbReference type="EMBL" id="CUB06421.1"/>
    </source>
</evidence>
<dbReference type="EMBL" id="CYHG01000018">
    <property type="protein sequence ID" value="CUB06421.1"/>
    <property type="molecule type" value="Genomic_DNA"/>
</dbReference>